<reference evidence="1 2" key="1">
    <citation type="submission" date="2021-03" db="EMBL/GenBank/DDBJ databases">
        <title>Genomic Encyclopedia of Type Strains, Phase IV (KMG-IV): sequencing the most valuable type-strain genomes for metagenomic binning, comparative biology and taxonomic classification.</title>
        <authorList>
            <person name="Goeker M."/>
        </authorList>
    </citation>
    <scope>NUCLEOTIDE SEQUENCE [LARGE SCALE GENOMIC DNA]</scope>
    <source>
        <strain evidence="1 2">DSM 26048</strain>
    </source>
</reference>
<keyword evidence="2" id="KW-1185">Reference proteome</keyword>
<sequence>MSQPNELIEIVVKAGGNVGADCDFTDIKTALDSITDNSAEKPYRLRIQNGVYDVSYDGNLYLGMKNYVDIVGQSRGGVQVIKREADYSDAKSTFDSAFYKQKIEYSSLRNMTIISKNTKCPVHIDDDYLSGTIELIDCTLINENTPDMGNYQNGLACGLRKGQRVVARGVYSNGMLWAHNGVELYGDEGCRFELFQCICKFIMIGDLATYGKDIVIVEGCKAEFLRYLYFKNLDKEHLRGYKQSSFTFELRGNQIEYIEAVVTLDGGHTFIPTGFDEVYEGKWSICDPAIHQFVKNTSSMKIVKGSPVSRDAETDMNGVKNWCDGDLLYGVALDSIQAGEFGIVQYSGIVQLSIISDKGILLNDALELDASGNAIKQSRGAKIGYARGKSNYGGDLLKVKLLMGN</sequence>
<organism evidence="1 2">
    <name type="scientific">Paenibacillus eucommiae</name>
    <dbReference type="NCBI Taxonomy" id="1355755"/>
    <lineage>
        <taxon>Bacteria</taxon>
        <taxon>Bacillati</taxon>
        <taxon>Bacillota</taxon>
        <taxon>Bacilli</taxon>
        <taxon>Bacillales</taxon>
        <taxon>Paenibacillaceae</taxon>
        <taxon>Paenibacillus</taxon>
    </lineage>
</organism>
<comment type="caution">
    <text evidence="1">The sequence shown here is derived from an EMBL/GenBank/DDBJ whole genome shotgun (WGS) entry which is preliminary data.</text>
</comment>
<evidence type="ECO:0000313" key="1">
    <source>
        <dbReference type="EMBL" id="MBP1990934.1"/>
    </source>
</evidence>
<dbReference type="RefSeq" id="WP_209971693.1">
    <property type="nucleotide sequence ID" value="NZ_JAGGLB010000007.1"/>
</dbReference>
<protein>
    <recommendedName>
        <fullName evidence="3">Pectate lyase superfamily protein domain-containing protein</fullName>
    </recommendedName>
</protein>
<dbReference type="Gene3D" id="2.160.20.10">
    <property type="entry name" value="Single-stranded right-handed beta-helix, Pectin lyase-like"/>
    <property type="match status" value="1"/>
</dbReference>
<evidence type="ECO:0008006" key="3">
    <source>
        <dbReference type="Google" id="ProtNLM"/>
    </source>
</evidence>
<accession>A0ABS4ITN7</accession>
<dbReference type="InterPro" id="IPR011050">
    <property type="entry name" value="Pectin_lyase_fold/virulence"/>
</dbReference>
<dbReference type="InterPro" id="IPR012334">
    <property type="entry name" value="Pectin_lyas_fold"/>
</dbReference>
<dbReference type="EMBL" id="JAGGLB010000007">
    <property type="protein sequence ID" value="MBP1990934.1"/>
    <property type="molecule type" value="Genomic_DNA"/>
</dbReference>
<gene>
    <name evidence="1" type="ORF">J2Z66_002541</name>
</gene>
<dbReference type="SUPFAM" id="SSF51126">
    <property type="entry name" value="Pectin lyase-like"/>
    <property type="match status" value="1"/>
</dbReference>
<dbReference type="Proteomes" id="UP001519287">
    <property type="component" value="Unassembled WGS sequence"/>
</dbReference>
<name>A0ABS4ITN7_9BACL</name>
<evidence type="ECO:0000313" key="2">
    <source>
        <dbReference type="Proteomes" id="UP001519287"/>
    </source>
</evidence>
<proteinExistence type="predicted"/>